<comment type="caution">
    <text evidence="4">The sequence shown here is derived from an EMBL/GenBank/DDBJ whole genome shotgun (WGS) entry which is preliminary data.</text>
</comment>
<proteinExistence type="predicted"/>
<name>A0ABT5S7S1_9FLAO</name>
<evidence type="ECO:0000313" key="4">
    <source>
        <dbReference type="EMBL" id="MDD7913397.1"/>
    </source>
</evidence>
<evidence type="ECO:0000256" key="2">
    <source>
        <dbReference type="ARBA" id="ARBA00022695"/>
    </source>
</evidence>
<dbReference type="InterPro" id="IPR014729">
    <property type="entry name" value="Rossmann-like_a/b/a_fold"/>
</dbReference>
<dbReference type="GO" id="GO:0016779">
    <property type="term" value="F:nucleotidyltransferase activity"/>
    <property type="evidence" value="ECO:0007669"/>
    <property type="project" value="UniProtKB-KW"/>
</dbReference>
<gene>
    <name evidence="4" type="ORF">N5A56_002665</name>
</gene>
<dbReference type="Proteomes" id="UP001151478">
    <property type="component" value="Unassembled WGS sequence"/>
</dbReference>
<dbReference type="InterPro" id="IPR004821">
    <property type="entry name" value="Cyt_trans-like"/>
</dbReference>
<keyword evidence="2 4" id="KW-0548">Nucleotidyltransferase</keyword>
<evidence type="ECO:0000259" key="3">
    <source>
        <dbReference type="Pfam" id="PF01467"/>
    </source>
</evidence>
<protein>
    <submittedName>
        <fullName evidence="4">Adenylyltransferase/cytidyltransferase family protein</fullName>
    </submittedName>
</protein>
<dbReference type="SUPFAM" id="SSF52374">
    <property type="entry name" value="Nucleotidylyl transferase"/>
    <property type="match status" value="1"/>
</dbReference>
<reference evidence="4" key="1">
    <citation type="submission" date="2023-02" db="EMBL/GenBank/DDBJ databases">
        <title>Polaribacter ponticola sp. nov., isolated from seawater.</title>
        <authorList>
            <person name="Baek J.H."/>
            <person name="Kim J.M."/>
            <person name="Choi D.G."/>
            <person name="Jeon C.O."/>
        </authorList>
    </citation>
    <scope>NUCLEOTIDE SEQUENCE</scope>
    <source>
        <strain evidence="4">MSW5</strain>
    </source>
</reference>
<keyword evidence="5" id="KW-1185">Reference proteome</keyword>
<dbReference type="PANTHER" id="PTHR43793:SF1">
    <property type="entry name" value="FAD SYNTHASE"/>
    <property type="match status" value="1"/>
</dbReference>
<organism evidence="4 5">
    <name type="scientific">Polaribacter ponticola</name>
    <dbReference type="NCBI Taxonomy" id="2978475"/>
    <lineage>
        <taxon>Bacteria</taxon>
        <taxon>Pseudomonadati</taxon>
        <taxon>Bacteroidota</taxon>
        <taxon>Flavobacteriia</taxon>
        <taxon>Flavobacteriales</taxon>
        <taxon>Flavobacteriaceae</taxon>
    </lineage>
</organism>
<dbReference type="EMBL" id="JAOSLC020000002">
    <property type="protein sequence ID" value="MDD7913397.1"/>
    <property type="molecule type" value="Genomic_DNA"/>
</dbReference>
<evidence type="ECO:0000313" key="5">
    <source>
        <dbReference type="Proteomes" id="UP001151478"/>
    </source>
</evidence>
<evidence type="ECO:0000256" key="1">
    <source>
        <dbReference type="ARBA" id="ARBA00022679"/>
    </source>
</evidence>
<sequence length="145" mass="16388">MCKKNEKKAIIVSGYFNPIHKGHLEYFNNAKALADELFVIVNSDFQRNLKGSKEFQKEAERLFIVQNIKAVDKAIVSVDEDRTVCESIRTIFEAYGDEYELGFANGGDQDNNSIPEAPICKELNIQLIDGLGDKIQSSSWLLNKK</sequence>
<accession>A0ABT5S7S1</accession>
<dbReference type="Pfam" id="PF01467">
    <property type="entry name" value="CTP_transf_like"/>
    <property type="match status" value="1"/>
</dbReference>
<dbReference type="InterPro" id="IPR050385">
    <property type="entry name" value="Archaeal_FAD_synthase"/>
</dbReference>
<dbReference type="RefSeq" id="WP_274270228.1">
    <property type="nucleotide sequence ID" value="NZ_JAOSLC020000002.1"/>
</dbReference>
<feature type="domain" description="Cytidyltransferase-like" evidence="3">
    <location>
        <begin position="12"/>
        <end position="84"/>
    </location>
</feature>
<dbReference type="PANTHER" id="PTHR43793">
    <property type="entry name" value="FAD SYNTHASE"/>
    <property type="match status" value="1"/>
</dbReference>
<dbReference type="NCBIfam" id="TIGR00125">
    <property type="entry name" value="cyt_tran_rel"/>
    <property type="match status" value="1"/>
</dbReference>
<dbReference type="Gene3D" id="3.40.50.620">
    <property type="entry name" value="HUPs"/>
    <property type="match status" value="1"/>
</dbReference>
<keyword evidence="1" id="KW-0808">Transferase</keyword>